<organism evidence="2 3">
    <name type="scientific">Ascodesmis nigricans</name>
    <dbReference type="NCBI Taxonomy" id="341454"/>
    <lineage>
        <taxon>Eukaryota</taxon>
        <taxon>Fungi</taxon>
        <taxon>Dikarya</taxon>
        <taxon>Ascomycota</taxon>
        <taxon>Pezizomycotina</taxon>
        <taxon>Pezizomycetes</taxon>
        <taxon>Pezizales</taxon>
        <taxon>Ascodesmidaceae</taxon>
        <taxon>Ascodesmis</taxon>
    </lineage>
</organism>
<keyword evidence="3" id="KW-1185">Reference proteome</keyword>
<accession>A0A4S2MI42</accession>
<name>A0A4S2MI42_9PEZI</name>
<proteinExistence type="predicted"/>
<feature type="compositionally biased region" description="Low complexity" evidence="1">
    <location>
        <begin position="102"/>
        <end position="120"/>
    </location>
</feature>
<feature type="region of interest" description="Disordered" evidence="1">
    <location>
        <begin position="28"/>
        <end position="51"/>
    </location>
</feature>
<feature type="region of interest" description="Disordered" evidence="1">
    <location>
        <begin position="89"/>
        <end position="120"/>
    </location>
</feature>
<evidence type="ECO:0000256" key="1">
    <source>
        <dbReference type="SAM" id="MobiDB-lite"/>
    </source>
</evidence>
<dbReference type="AlphaFoldDB" id="A0A4S2MI42"/>
<reference evidence="2 3" key="1">
    <citation type="submission" date="2019-04" db="EMBL/GenBank/DDBJ databases">
        <title>Comparative genomics and transcriptomics to analyze fruiting body development in filamentous ascomycetes.</title>
        <authorList>
            <consortium name="DOE Joint Genome Institute"/>
            <person name="Lutkenhaus R."/>
            <person name="Traeger S."/>
            <person name="Breuer J."/>
            <person name="Kuo A."/>
            <person name="Lipzen A."/>
            <person name="Pangilinan J."/>
            <person name="Dilworth D."/>
            <person name="Sandor L."/>
            <person name="Poggeler S."/>
            <person name="Barry K."/>
            <person name="Grigoriev I.V."/>
            <person name="Nowrousian M."/>
        </authorList>
    </citation>
    <scope>NUCLEOTIDE SEQUENCE [LARGE SCALE GENOMIC DNA]</scope>
    <source>
        <strain evidence="2 3">CBS 389.68</strain>
    </source>
</reference>
<evidence type="ECO:0000313" key="2">
    <source>
        <dbReference type="EMBL" id="TGZ76442.1"/>
    </source>
</evidence>
<protein>
    <submittedName>
        <fullName evidence="2">Uncharacterized protein</fullName>
    </submittedName>
</protein>
<evidence type="ECO:0000313" key="3">
    <source>
        <dbReference type="Proteomes" id="UP000298138"/>
    </source>
</evidence>
<dbReference type="InParanoid" id="A0A4S2MI42"/>
<gene>
    <name evidence="2" type="ORF">EX30DRAFT_344883</name>
</gene>
<sequence length="120" mass="13384">MEPSRPVPARNPYSSTPPHNPVYTVFMSHWGASPKPGPGHPHHLSHHQRAIDHPELSYTRIYSFKAPTLSVTTRFHSAPSLRFSSQIPPSPFPSVFHRQQGINNNNPPIHTPHPINTAAP</sequence>
<dbReference type="Proteomes" id="UP000298138">
    <property type="component" value="Unassembled WGS sequence"/>
</dbReference>
<dbReference type="EMBL" id="ML220178">
    <property type="protein sequence ID" value="TGZ76442.1"/>
    <property type="molecule type" value="Genomic_DNA"/>
</dbReference>